<dbReference type="PROSITE" id="PS50005">
    <property type="entry name" value="TPR"/>
    <property type="match status" value="1"/>
</dbReference>
<protein>
    <recommendedName>
        <fullName evidence="8">Tetratricopeptide repeat protein</fullName>
    </recommendedName>
</protein>
<feature type="compositionally biased region" description="Low complexity" evidence="5">
    <location>
        <begin position="346"/>
        <end position="370"/>
    </location>
</feature>
<feature type="compositionally biased region" description="Pro residues" evidence="5">
    <location>
        <begin position="276"/>
        <end position="293"/>
    </location>
</feature>
<dbReference type="InterPro" id="IPR019734">
    <property type="entry name" value="TPR_rpt"/>
</dbReference>
<dbReference type="PANTHER" id="PTHR44943:SF8">
    <property type="entry name" value="TPR REPEAT-CONTAINING PROTEIN MJ0263"/>
    <property type="match status" value="1"/>
</dbReference>
<accession>A0A2H5XCQ5</accession>
<dbReference type="Pfam" id="PF14559">
    <property type="entry name" value="TPR_19"/>
    <property type="match status" value="1"/>
</dbReference>
<gene>
    <name evidence="6" type="ORF">HRbin17_01490</name>
</gene>
<keyword evidence="2 3" id="KW-0802">TPR repeat</keyword>
<dbReference type="Proteomes" id="UP000236173">
    <property type="component" value="Unassembled WGS sequence"/>
</dbReference>
<evidence type="ECO:0000256" key="2">
    <source>
        <dbReference type="ARBA" id="ARBA00022803"/>
    </source>
</evidence>
<dbReference type="AlphaFoldDB" id="A0A2H5XCQ5"/>
<dbReference type="SUPFAM" id="SSF48452">
    <property type="entry name" value="TPR-like"/>
    <property type="match status" value="2"/>
</dbReference>
<dbReference type="PANTHER" id="PTHR44943">
    <property type="entry name" value="CELLULOSE SYNTHASE OPERON PROTEIN C"/>
    <property type="match status" value="1"/>
</dbReference>
<dbReference type="Pfam" id="PF13432">
    <property type="entry name" value="TPR_16"/>
    <property type="match status" value="1"/>
</dbReference>
<evidence type="ECO:0000256" key="4">
    <source>
        <dbReference type="SAM" id="Coils"/>
    </source>
</evidence>
<dbReference type="InterPro" id="IPR011990">
    <property type="entry name" value="TPR-like_helical_dom_sf"/>
</dbReference>
<dbReference type="Pfam" id="PF13181">
    <property type="entry name" value="TPR_8"/>
    <property type="match status" value="1"/>
</dbReference>
<evidence type="ECO:0000256" key="1">
    <source>
        <dbReference type="ARBA" id="ARBA00022737"/>
    </source>
</evidence>
<evidence type="ECO:0000256" key="5">
    <source>
        <dbReference type="SAM" id="MobiDB-lite"/>
    </source>
</evidence>
<dbReference type="PROSITE" id="PS50293">
    <property type="entry name" value="TPR_REGION"/>
    <property type="match status" value="1"/>
</dbReference>
<reference evidence="7" key="1">
    <citation type="submission" date="2017-09" db="EMBL/GenBank/DDBJ databases">
        <title>Metaegenomics of thermophilic ammonia-oxidizing enrichment culture.</title>
        <authorList>
            <person name="Kato S."/>
            <person name="Suzuki K."/>
        </authorList>
    </citation>
    <scope>NUCLEOTIDE SEQUENCE [LARGE SCALE GENOMIC DNA]</scope>
</reference>
<evidence type="ECO:0000313" key="7">
    <source>
        <dbReference type="Proteomes" id="UP000236173"/>
    </source>
</evidence>
<feature type="compositionally biased region" description="Pro residues" evidence="5">
    <location>
        <begin position="317"/>
        <end position="345"/>
    </location>
</feature>
<evidence type="ECO:0000313" key="6">
    <source>
        <dbReference type="EMBL" id="GBC98969.1"/>
    </source>
</evidence>
<proteinExistence type="predicted"/>
<dbReference type="EMBL" id="BEHT01000018">
    <property type="protein sequence ID" value="GBC98969.1"/>
    <property type="molecule type" value="Genomic_DNA"/>
</dbReference>
<name>A0A2H5XCQ5_9BACT</name>
<comment type="caution">
    <text evidence="6">The sequence shown here is derived from an EMBL/GenBank/DDBJ whole genome shotgun (WGS) entry which is preliminary data.</text>
</comment>
<organism evidence="6 7">
    <name type="scientific">Candidatus Fervidibacter japonicus</name>
    <dbReference type="NCBI Taxonomy" id="2035412"/>
    <lineage>
        <taxon>Bacteria</taxon>
        <taxon>Candidatus Fervidibacterota</taxon>
        <taxon>Candidatus Fervidibacter</taxon>
    </lineage>
</organism>
<evidence type="ECO:0008006" key="8">
    <source>
        <dbReference type="Google" id="ProtNLM"/>
    </source>
</evidence>
<evidence type="ECO:0000256" key="3">
    <source>
        <dbReference type="PROSITE-ProRule" id="PRU00339"/>
    </source>
</evidence>
<keyword evidence="1" id="KW-0677">Repeat</keyword>
<dbReference type="Gene3D" id="1.25.40.10">
    <property type="entry name" value="Tetratricopeptide repeat domain"/>
    <property type="match status" value="2"/>
</dbReference>
<feature type="repeat" description="TPR" evidence="3">
    <location>
        <begin position="83"/>
        <end position="116"/>
    </location>
</feature>
<feature type="region of interest" description="Disordered" evidence="5">
    <location>
        <begin position="268"/>
        <end position="370"/>
    </location>
</feature>
<dbReference type="PRINTS" id="PR01217">
    <property type="entry name" value="PRICHEXTENSN"/>
</dbReference>
<dbReference type="InterPro" id="IPR051685">
    <property type="entry name" value="Ycf3/AcsC/BcsC/TPR_MFPF"/>
</dbReference>
<sequence length="470" mass="50277">MAVFCRHCGNAVAAGTTRCASCGALLQQTPPPPRPNGRDAALRLPQETPDELLRQALQLMAEGDCDDAILLCRRAIALDPQKVAAYTLLGELYERVGETERARRAYEQALAIDAHYEPARLGKERLSAQPLAVPAPPPTSDTTTTDAAVPLTAPAPTVWSGHPVPLLAATALVVTSLFLVRTIVPPPASQVRTPSLPPPILVAPAPNTPMPPPTPAPEGDAVRKGLDALNRRDYDGAIRWFTHALHQNPQSNEARSWLLLARAMKEERRMSAPSTPLMPPLPRAPSSPAPATPSLPDTPSSPPPTTTPLPAWQWQRPAPPPTVPPALAPQPSPPATPPFTPPHPAVQPSAPSAVPDTAPSHASAGAPSASTAEDWERYAIQQALDGNLAAAAEAYRMALARLNDSNREGYLRQQLALTLQRLGRYEEAAAEYERAIAAYRKQIERGVQVDAAQRGIEACQRGLEICRRSP</sequence>
<dbReference type="SMART" id="SM00028">
    <property type="entry name" value="TPR"/>
    <property type="match status" value="5"/>
</dbReference>
<keyword evidence="4" id="KW-0175">Coiled coil</keyword>
<feature type="coiled-coil region" evidence="4">
    <location>
        <begin position="415"/>
        <end position="445"/>
    </location>
</feature>